<keyword evidence="6 7" id="KW-0539">Nucleus</keyword>
<dbReference type="InterPro" id="IPR040309">
    <property type="entry name" value="Naf1"/>
</dbReference>
<keyword evidence="4" id="KW-0597">Phosphoprotein</keyword>
<dbReference type="GO" id="GO:0006364">
    <property type="term" value="P:rRNA processing"/>
    <property type="evidence" value="ECO:0007669"/>
    <property type="project" value="UniProtKB-KW"/>
</dbReference>
<proteinExistence type="inferred from homology"/>
<evidence type="ECO:0000256" key="7">
    <source>
        <dbReference type="RuleBase" id="RU364004"/>
    </source>
</evidence>
<comment type="similarity">
    <text evidence="7">Belongs to the GAR1 family.</text>
</comment>
<feature type="region of interest" description="Disordered" evidence="8">
    <location>
        <begin position="162"/>
        <end position="211"/>
    </location>
</feature>
<name>A0A914DHX9_9BILA</name>
<dbReference type="PANTHER" id="PTHR31633:SF1">
    <property type="entry name" value="H_ACA RIBONUCLEOPROTEIN COMPLEX NON-CORE SUBUNIT NAF1"/>
    <property type="match status" value="1"/>
</dbReference>
<sequence length="288" mass="33484">MGKGEDVHFDPEYYQLPPIENLQINVNEDVEIEPFGKVLQHIEFIVVVKPFPNLPQLDLDSILLDKERNAVGKIFEVFGPVVEPLYSIRFNSEEEVSKLPIGMELFYAPKMDDLTKRIFADDLLKKKWSDPNTEIYGDGSEEEPDFSDDEAEKRYLALKRQQRNAATTIHNNDDPRRPPPKRRRPMNRGAPSQRRPFNSVRFPQQRPQQRQAFHPPVHQIHGSTSQFYGQFFNPSYPAPSTNYHNSNAAFGQVHFFHPPTIQPYQPDNTLNPSIIDTRYMPRQNLSKR</sequence>
<dbReference type="SUPFAM" id="SSF50447">
    <property type="entry name" value="Translation proteins"/>
    <property type="match status" value="1"/>
</dbReference>
<organism evidence="9 10">
    <name type="scientific">Acrobeloides nanus</name>
    <dbReference type="NCBI Taxonomy" id="290746"/>
    <lineage>
        <taxon>Eukaryota</taxon>
        <taxon>Metazoa</taxon>
        <taxon>Ecdysozoa</taxon>
        <taxon>Nematoda</taxon>
        <taxon>Chromadorea</taxon>
        <taxon>Rhabditida</taxon>
        <taxon>Tylenchina</taxon>
        <taxon>Cephalobomorpha</taxon>
        <taxon>Cephaloboidea</taxon>
        <taxon>Cephalobidae</taxon>
        <taxon>Acrobeloides</taxon>
    </lineage>
</organism>
<keyword evidence="9" id="KW-1185">Reference proteome</keyword>
<evidence type="ECO:0000256" key="3">
    <source>
        <dbReference type="ARBA" id="ARBA00022552"/>
    </source>
</evidence>
<evidence type="ECO:0000256" key="6">
    <source>
        <dbReference type="ARBA" id="ARBA00023242"/>
    </source>
</evidence>
<evidence type="ECO:0000256" key="5">
    <source>
        <dbReference type="ARBA" id="ARBA00022884"/>
    </source>
</evidence>
<dbReference type="WBParaSite" id="ACRNAN_scaffold2792.g26274.t1">
    <property type="protein sequence ID" value="ACRNAN_scaffold2792.g26274.t1"/>
    <property type="gene ID" value="ACRNAN_scaffold2792.g26274"/>
</dbReference>
<dbReference type="AlphaFoldDB" id="A0A914DHX9"/>
<reference evidence="10" key="1">
    <citation type="submission" date="2022-11" db="UniProtKB">
        <authorList>
            <consortium name="WormBaseParasite"/>
        </authorList>
    </citation>
    <scope>IDENTIFICATION</scope>
</reference>
<dbReference type="GO" id="GO:0005732">
    <property type="term" value="C:sno(s)RNA-containing ribonucleoprotein complex"/>
    <property type="evidence" value="ECO:0007669"/>
    <property type="project" value="InterPro"/>
</dbReference>
<dbReference type="GO" id="GO:0005730">
    <property type="term" value="C:nucleolus"/>
    <property type="evidence" value="ECO:0007669"/>
    <property type="project" value="UniProtKB-SubCell"/>
</dbReference>
<evidence type="ECO:0000256" key="1">
    <source>
        <dbReference type="ARBA" id="ARBA00009801"/>
    </source>
</evidence>
<keyword evidence="7" id="KW-0687">Ribonucleoprotein</keyword>
<dbReference type="GO" id="GO:0001522">
    <property type="term" value="P:pseudouridine synthesis"/>
    <property type="evidence" value="ECO:0007669"/>
    <property type="project" value="InterPro"/>
</dbReference>
<evidence type="ECO:0000256" key="4">
    <source>
        <dbReference type="ARBA" id="ARBA00022553"/>
    </source>
</evidence>
<dbReference type="GO" id="GO:0003723">
    <property type="term" value="F:RNA binding"/>
    <property type="evidence" value="ECO:0007669"/>
    <property type="project" value="UniProtKB-KW"/>
</dbReference>
<dbReference type="InterPro" id="IPR038664">
    <property type="entry name" value="Gar1/Naf1_Cbf5-bd_sf"/>
</dbReference>
<dbReference type="InterPro" id="IPR007504">
    <property type="entry name" value="H/ACA_rnp_Gar1/Naf1"/>
</dbReference>
<keyword evidence="2 7" id="KW-0690">Ribosome biogenesis</keyword>
<protein>
    <recommendedName>
        <fullName evidence="7">H/ACA ribonucleoprotein complex subunit</fullName>
    </recommendedName>
</protein>
<keyword evidence="5 7" id="KW-0694">RNA-binding</keyword>
<dbReference type="PANTHER" id="PTHR31633">
    <property type="entry name" value="H/ACA RIBONUCLEOPROTEIN COMPLEX NON-CORE SUBUNIT NAF1"/>
    <property type="match status" value="1"/>
</dbReference>
<accession>A0A914DHX9</accession>
<comment type="subunit">
    <text evidence="7">Component of the small nucleolar ribonucleoprotein particles containing H/ACA-type snoRNAs (H/ACA snoRNPs).</text>
</comment>
<feature type="compositionally biased region" description="Acidic residues" evidence="8">
    <location>
        <begin position="139"/>
        <end position="149"/>
    </location>
</feature>
<evidence type="ECO:0000256" key="8">
    <source>
        <dbReference type="SAM" id="MobiDB-lite"/>
    </source>
</evidence>
<comment type="similarity">
    <text evidence="1">Belongs to the NAF1 family.</text>
</comment>
<evidence type="ECO:0000313" key="9">
    <source>
        <dbReference type="Proteomes" id="UP000887540"/>
    </source>
</evidence>
<dbReference type="InterPro" id="IPR009000">
    <property type="entry name" value="Transl_B-barrel_sf"/>
</dbReference>
<feature type="region of interest" description="Disordered" evidence="8">
    <location>
        <begin position="130"/>
        <end position="149"/>
    </location>
</feature>
<dbReference type="GO" id="GO:0000493">
    <property type="term" value="P:box H/ACA snoRNP assembly"/>
    <property type="evidence" value="ECO:0007669"/>
    <property type="project" value="InterPro"/>
</dbReference>
<dbReference type="Pfam" id="PF04410">
    <property type="entry name" value="Gar1"/>
    <property type="match status" value="1"/>
</dbReference>
<comment type="function">
    <text evidence="7">Required for ribosome biogenesis. Part of a complex which catalyzes pseudouridylation of rRNA. This involves the isomerization of uridine such that the ribose is subsequently attached to C5, instead of the normal N1. Pseudouridine ("psi") residues may serve to stabilize the conformation of rRNAs.</text>
</comment>
<comment type="subcellular location">
    <subcellularLocation>
        <location evidence="7">Nucleus</location>
        <location evidence="7">Nucleolus</location>
    </subcellularLocation>
</comment>
<dbReference type="Gene3D" id="2.40.10.230">
    <property type="entry name" value="Probable tRNA pseudouridine synthase domain"/>
    <property type="match status" value="1"/>
</dbReference>
<evidence type="ECO:0000256" key="2">
    <source>
        <dbReference type="ARBA" id="ARBA00022517"/>
    </source>
</evidence>
<keyword evidence="3 7" id="KW-0698">rRNA processing</keyword>
<dbReference type="Proteomes" id="UP000887540">
    <property type="component" value="Unplaced"/>
</dbReference>
<evidence type="ECO:0000313" key="10">
    <source>
        <dbReference type="WBParaSite" id="ACRNAN_scaffold2792.g26274.t1"/>
    </source>
</evidence>